<feature type="region of interest" description="Disordered" evidence="5">
    <location>
        <begin position="1"/>
        <end position="134"/>
    </location>
</feature>
<dbReference type="SMART" id="SM00132">
    <property type="entry name" value="LIM"/>
    <property type="match status" value="1"/>
</dbReference>
<dbReference type="Pfam" id="PF00412">
    <property type="entry name" value="LIM"/>
    <property type="match status" value="1"/>
</dbReference>
<feature type="domain" description="LIM zinc-binding" evidence="6">
    <location>
        <begin position="438"/>
        <end position="498"/>
    </location>
</feature>
<dbReference type="GO" id="GO:0046872">
    <property type="term" value="F:metal ion binding"/>
    <property type="evidence" value="ECO:0007669"/>
    <property type="project" value="UniProtKB-KW"/>
</dbReference>
<keyword evidence="8" id="KW-1185">Reference proteome</keyword>
<dbReference type="AlphaFoldDB" id="A0ABD0XBW0"/>
<name>A0ABD0XBW0_UMBPY</name>
<protein>
    <recommendedName>
        <fullName evidence="6">LIM zinc-binding domain-containing protein</fullName>
    </recommendedName>
</protein>
<organism evidence="7 8">
    <name type="scientific">Umbra pygmaea</name>
    <name type="common">Eastern mudminnow</name>
    <dbReference type="NCBI Taxonomy" id="75934"/>
    <lineage>
        <taxon>Eukaryota</taxon>
        <taxon>Metazoa</taxon>
        <taxon>Chordata</taxon>
        <taxon>Craniata</taxon>
        <taxon>Vertebrata</taxon>
        <taxon>Euteleostomi</taxon>
        <taxon>Actinopterygii</taxon>
        <taxon>Neopterygii</taxon>
        <taxon>Teleostei</taxon>
        <taxon>Protacanthopterygii</taxon>
        <taxon>Esociformes</taxon>
        <taxon>Umbridae</taxon>
        <taxon>Umbra</taxon>
    </lineage>
</organism>
<dbReference type="PROSITE" id="PS50023">
    <property type="entry name" value="LIM_DOMAIN_2"/>
    <property type="match status" value="1"/>
</dbReference>
<dbReference type="InterPro" id="IPR001781">
    <property type="entry name" value="Znf_LIM"/>
</dbReference>
<comment type="caution">
    <text evidence="7">The sequence shown here is derived from an EMBL/GenBank/DDBJ whole genome shotgun (WGS) entry which is preliminary data.</text>
</comment>
<feature type="region of interest" description="Disordered" evidence="5">
    <location>
        <begin position="323"/>
        <end position="342"/>
    </location>
</feature>
<dbReference type="SUPFAM" id="SSF57716">
    <property type="entry name" value="Glucocorticoid receptor-like (DNA-binding domain)"/>
    <property type="match status" value="1"/>
</dbReference>
<feature type="compositionally biased region" description="Basic and acidic residues" evidence="5">
    <location>
        <begin position="93"/>
        <end position="134"/>
    </location>
</feature>
<feature type="region of interest" description="Disordered" evidence="5">
    <location>
        <begin position="213"/>
        <end position="235"/>
    </location>
</feature>
<evidence type="ECO:0000313" key="7">
    <source>
        <dbReference type="EMBL" id="KAL1006255.1"/>
    </source>
</evidence>
<feature type="compositionally biased region" description="Basic and acidic residues" evidence="5">
    <location>
        <begin position="213"/>
        <end position="231"/>
    </location>
</feature>
<feature type="compositionally biased region" description="Basic and acidic residues" evidence="5">
    <location>
        <begin position="1"/>
        <end position="18"/>
    </location>
</feature>
<evidence type="ECO:0000256" key="1">
    <source>
        <dbReference type="ARBA" id="ARBA00022723"/>
    </source>
</evidence>
<evidence type="ECO:0000256" key="3">
    <source>
        <dbReference type="ARBA" id="ARBA00023038"/>
    </source>
</evidence>
<proteinExistence type="predicted"/>
<gene>
    <name evidence="7" type="ORF">UPYG_G00069820</name>
</gene>
<feature type="compositionally biased region" description="Polar residues" evidence="5">
    <location>
        <begin position="74"/>
        <end position="92"/>
    </location>
</feature>
<dbReference type="PANTHER" id="PTHR22591:SF2">
    <property type="entry name" value="XIN ACTIN-BINDING REPEAT-CONTAINING PROTEIN 1"/>
    <property type="match status" value="1"/>
</dbReference>
<feature type="compositionally biased region" description="Basic residues" evidence="5">
    <location>
        <begin position="35"/>
        <end position="51"/>
    </location>
</feature>
<dbReference type="Gene3D" id="2.10.110.10">
    <property type="entry name" value="Cysteine Rich Protein"/>
    <property type="match status" value="1"/>
</dbReference>
<evidence type="ECO:0000259" key="6">
    <source>
        <dbReference type="PROSITE" id="PS50023"/>
    </source>
</evidence>
<sequence>MPTEPQDKKDDPEEKGSEDLLEFQVAPQSFGGKKGTGRMSKHPLKPKRSKMAHSEKIQENTSEGNCFVAPKHSIGQQASHPSLASQSQSGIEQKSEENKCNKNLQLKEHDEKDKVIMREKKVKMKPETEDERRQRLSVHMEEIVRGNVTMAKEIFDNLRKQEELKQILSQVEEVEEDTSHVDVRALRNIFENVPDWVISQRVKKQHKEQVKVEQKVEKKKLESSETPKDGTETPSSMALVFGDLERASEEIMNLKEQTLARLIDIEEAIRKALYSVSTLKSDSEIADLSCLFKESLQGTSGQSQRFQTTSNISIVSSGSRSKTLTQAKEVSSISTMKTQRDPELLHTPEADQQAVLEVSSFIPRSSPPFSPSFISIQSAARQRQSVGRPNTESSLQLPLCSACQLSPRCSPSSSPCSKSPLNQKRLVSVLEFLPLKQDMCSSCLKPVYPMEKMTADKFIFHKNCFCCKHCQKKLSMSSYAPLYGEFYCVPLIADVEVTRTTL</sequence>
<dbReference type="EMBL" id="JAGEUA010000002">
    <property type="protein sequence ID" value="KAL1006255.1"/>
    <property type="molecule type" value="Genomic_DNA"/>
</dbReference>
<evidence type="ECO:0000313" key="8">
    <source>
        <dbReference type="Proteomes" id="UP001557470"/>
    </source>
</evidence>
<accession>A0ABD0XBW0</accession>
<dbReference type="Proteomes" id="UP001557470">
    <property type="component" value="Unassembled WGS sequence"/>
</dbReference>
<dbReference type="InterPro" id="IPR030072">
    <property type="entry name" value="XIRP1/XIRP2"/>
</dbReference>
<feature type="compositionally biased region" description="Polar residues" evidence="5">
    <location>
        <begin position="323"/>
        <end position="337"/>
    </location>
</feature>
<dbReference type="PROSITE" id="PS00478">
    <property type="entry name" value="LIM_DOMAIN_1"/>
    <property type="match status" value="1"/>
</dbReference>
<evidence type="ECO:0000256" key="4">
    <source>
        <dbReference type="PROSITE-ProRule" id="PRU00125"/>
    </source>
</evidence>
<dbReference type="PANTHER" id="PTHR22591">
    <property type="entry name" value="XIN"/>
    <property type="match status" value="1"/>
</dbReference>
<reference evidence="7 8" key="1">
    <citation type="submission" date="2024-06" db="EMBL/GenBank/DDBJ databases">
        <authorList>
            <person name="Pan Q."/>
            <person name="Wen M."/>
            <person name="Jouanno E."/>
            <person name="Zahm M."/>
            <person name="Klopp C."/>
            <person name="Cabau C."/>
            <person name="Louis A."/>
            <person name="Berthelot C."/>
            <person name="Parey E."/>
            <person name="Roest Crollius H."/>
            <person name="Montfort J."/>
            <person name="Robinson-Rechavi M."/>
            <person name="Bouchez O."/>
            <person name="Lampietro C."/>
            <person name="Lopez Roques C."/>
            <person name="Donnadieu C."/>
            <person name="Postlethwait J."/>
            <person name="Bobe J."/>
            <person name="Verreycken H."/>
            <person name="Guiguen Y."/>
        </authorList>
    </citation>
    <scope>NUCLEOTIDE SEQUENCE [LARGE SCALE GENOMIC DNA]</scope>
    <source>
        <strain evidence="7">Up_M1</strain>
        <tissue evidence="7">Testis</tissue>
    </source>
</reference>
<evidence type="ECO:0000256" key="2">
    <source>
        <dbReference type="ARBA" id="ARBA00022833"/>
    </source>
</evidence>
<keyword evidence="2 4" id="KW-0862">Zinc</keyword>
<keyword evidence="1 4" id="KW-0479">Metal-binding</keyword>
<keyword evidence="3 4" id="KW-0440">LIM domain</keyword>
<evidence type="ECO:0000256" key="5">
    <source>
        <dbReference type="SAM" id="MobiDB-lite"/>
    </source>
</evidence>